<dbReference type="Proteomes" id="UP000283509">
    <property type="component" value="Unassembled WGS sequence"/>
</dbReference>
<organism evidence="2 3">
    <name type="scientific">Penaeus vannamei</name>
    <name type="common">Whiteleg shrimp</name>
    <name type="synonym">Litopenaeus vannamei</name>
    <dbReference type="NCBI Taxonomy" id="6689"/>
    <lineage>
        <taxon>Eukaryota</taxon>
        <taxon>Metazoa</taxon>
        <taxon>Ecdysozoa</taxon>
        <taxon>Arthropoda</taxon>
        <taxon>Crustacea</taxon>
        <taxon>Multicrustacea</taxon>
        <taxon>Malacostraca</taxon>
        <taxon>Eumalacostraca</taxon>
        <taxon>Eucarida</taxon>
        <taxon>Decapoda</taxon>
        <taxon>Dendrobranchiata</taxon>
        <taxon>Penaeoidea</taxon>
        <taxon>Penaeidae</taxon>
        <taxon>Penaeus</taxon>
    </lineage>
</organism>
<evidence type="ECO:0008006" key="4">
    <source>
        <dbReference type="Google" id="ProtNLM"/>
    </source>
</evidence>
<proteinExistence type="predicted"/>
<name>A0A3R7PQ28_PENVA</name>
<dbReference type="EMBL" id="QCYY01002021">
    <property type="protein sequence ID" value="ROT73527.1"/>
    <property type="molecule type" value="Genomic_DNA"/>
</dbReference>
<evidence type="ECO:0000313" key="3">
    <source>
        <dbReference type="Proteomes" id="UP000283509"/>
    </source>
</evidence>
<reference evidence="2 3" key="1">
    <citation type="submission" date="2018-04" db="EMBL/GenBank/DDBJ databases">
        <authorList>
            <person name="Zhang X."/>
            <person name="Yuan J."/>
            <person name="Li F."/>
            <person name="Xiang J."/>
        </authorList>
    </citation>
    <scope>NUCLEOTIDE SEQUENCE [LARGE SCALE GENOMIC DNA]</scope>
    <source>
        <tissue evidence="2">Muscle</tissue>
    </source>
</reference>
<dbReference type="SUPFAM" id="SSF54001">
    <property type="entry name" value="Cysteine proteinases"/>
    <property type="match status" value="1"/>
</dbReference>
<evidence type="ECO:0000313" key="2">
    <source>
        <dbReference type="EMBL" id="ROT73527.1"/>
    </source>
</evidence>
<accession>A0A3R7PQ28</accession>
<gene>
    <name evidence="2" type="ORF">C7M84_008034</name>
</gene>
<keyword evidence="1" id="KW-0472">Membrane</keyword>
<protein>
    <recommendedName>
        <fullName evidence="4">Ubiquitin-like protease family profile domain-containing protein</fullName>
    </recommendedName>
</protein>
<dbReference type="AlphaFoldDB" id="A0A3R7PQ28"/>
<dbReference type="InterPro" id="IPR038765">
    <property type="entry name" value="Papain-like_cys_pep_sf"/>
</dbReference>
<reference evidence="2 3" key="2">
    <citation type="submission" date="2019-01" db="EMBL/GenBank/DDBJ databases">
        <title>The decoding of complex shrimp genome reveals the adaptation for benthos swimmer, frequently molting mechanism and breeding impact on genome.</title>
        <authorList>
            <person name="Sun Y."/>
            <person name="Gao Y."/>
            <person name="Yu Y."/>
        </authorList>
    </citation>
    <scope>NUCLEOTIDE SEQUENCE [LARGE SCALE GENOMIC DNA]</scope>
    <source>
        <tissue evidence="2">Muscle</tissue>
    </source>
</reference>
<evidence type="ECO:0000256" key="1">
    <source>
        <dbReference type="SAM" id="Phobius"/>
    </source>
</evidence>
<dbReference type="PANTHER" id="PTHR34718">
    <property type="entry name" value="PHD-TYPE DOMAIN-CONTAINING PROTEIN"/>
    <property type="match status" value="1"/>
</dbReference>
<keyword evidence="1" id="KW-0812">Transmembrane</keyword>
<dbReference type="PANTHER" id="PTHR34718:SF2">
    <property type="entry name" value="PHD-TYPE DOMAIN-CONTAINING PROTEIN"/>
    <property type="match status" value="1"/>
</dbReference>
<keyword evidence="3" id="KW-1185">Reference proteome</keyword>
<feature type="transmembrane region" description="Helical" evidence="1">
    <location>
        <begin position="99"/>
        <end position="118"/>
    </location>
</feature>
<sequence length="511" mass="56944">MHRIMAAMRSFFKRLSLFSQLRNVDKEIEEALEARRRLEEGTLVPAFFRRLFVPNIRKQELKTEGVPAEAERQLASRQQVHARLVAGNKATALVSSAPFLLGLGMLVAFVVFLVLYLLRKLFVQQGTKLKSDSGCADNNTELEDFPLSEKEVLDAPELEDFPLSEEEVLDAPELEEFSISESEVLDAAEPEEPEDFSLSEQEVLDATEPEDFSLSEQEVLDAAEPAIEPKGVAVPQTPVFYPRLSSADAEDVLLNRELSDDVIDGAMSLIAIHFPHMQGLMASGGVMFMEPFPEPQPPRFIQIVNRSTVMSLDDMSQYGVGAGSHWLTLSNVFGRRPDEVVVYDSYYGHLSPSSSALLSLLFARYPDASHRVERVQRQPDSTSCGKWAIAFAFDLALGINPGGRTYSFDAMSEHLIDAFRTGQVKPFPGAWSQALSEQEVLDATEPEDFSLSEQEVLEAPELEDFSLSEQEVLDATELSPSVSRRYLTPLNPRISPSVSRRYLTCYPIVSP</sequence>
<dbReference type="OrthoDB" id="6353126at2759"/>
<keyword evidence="1" id="KW-1133">Transmembrane helix</keyword>
<comment type="caution">
    <text evidence="2">The sequence shown here is derived from an EMBL/GenBank/DDBJ whole genome shotgun (WGS) entry which is preliminary data.</text>
</comment>